<organism evidence="1 2">
    <name type="scientific">Toxocara canis</name>
    <name type="common">Canine roundworm</name>
    <dbReference type="NCBI Taxonomy" id="6265"/>
    <lineage>
        <taxon>Eukaryota</taxon>
        <taxon>Metazoa</taxon>
        <taxon>Ecdysozoa</taxon>
        <taxon>Nematoda</taxon>
        <taxon>Chromadorea</taxon>
        <taxon>Rhabditida</taxon>
        <taxon>Spirurina</taxon>
        <taxon>Ascaridomorpha</taxon>
        <taxon>Ascaridoidea</taxon>
        <taxon>Toxocaridae</taxon>
        <taxon>Toxocara</taxon>
    </lineage>
</organism>
<sequence length="125" mass="14373">MGLSRADLLCFSLGQHYETVSSEQRQHTLPRSHKLYPTQQNPSLAALTQQQSFFTAHYYADTIYNSLRYLHSIFSNLVAACDRPTNLRIQSLSELKLLTSDMDSIFLMILKSREHLSLHTDLENV</sequence>
<accession>A0A0B2UXF3</accession>
<keyword evidence="2" id="KW-1185">Reference proteome</keyword>
<name>A0A0B2UXF3_TOXCA</name>
<gene>
    <name evidence="1" type="ORF">Tcan_10566</name>
</gene>
<dbReference type="AlphaFoldDB" id="A0A0B2UXF3"/>
<dbReference type="EMBL" id="JPKZ01002988">
    <property type="protein sequence ID" value="KHN73904.1"/>
    <property type="molecule type" value="Genomic_DNA"/>
</dbReference>
<proteinExistence type="predicted"/>
<comment type="caution">
    <text evidence="1">The sequence shown here is derived from an EMBL/GenBank/DDBJ whole genome shotgun (WGS) entry which is preliminary data.</text>
</comment>
<evidence type="ECO:0000313" key="2">
    <source>
        <dbReference type="Proteomes" id="UP000031036"/>
    </source>
</evidence>
<dbReference type="Proteomes" id="UP000031036">
    <property type="component" value="Unassembled WGS sequence"/>
</dbReference>
<protein>
    <submittedName>
        <fullName evidence="1">Uncharacterized protein</fullName>
    </submittedName>
</protein>
<reference evidence="1 2" key="1">
    <citation type="submission" date="2014-11" db="EMBL/GenBank/DDBJ databases">
        <title>Genetic blueprint of the zoonotic pathogen Toxocara canis.</title>
        <authorList>
            <person name="Zhu X.-Q."/>
            <person name="Korhonen P.K."/>
            <person name="Cai H."/>
            <person name="Young N.D."/>
            <person name="Nejsum P."/>
            <person name="von Samson-Himmelstjerna G."/>
            <person name="Boag P.R."/>
            <person name="Tan P."/>
            <person name="Li Q."/>
            <person name="Min J."/>
            <person name="Yang Y."/>
            <person name="Wang X."/>
            <person name="Fang X."/>
            <person name="Hall R.S."/>
            <person name="Hofmann A."/>
            <person name="Sternberg P.W."/>
            <person name="Jex A.R."/>
            <person name="Gasser R.B."/>
        </authorList>
    </citation>
    <scope>NUCLEOTIDE SEQUENCE [LARGE SCALE GENOMIC DNA]</scope>
    <source>
        <strain evidence="1">PN_DK_2014</strain>
    </source>
</reference>
<evidence type="ECO:0000313" key="1">
    <source>
        <dbReference type="EMBL" id="KHN73904.1"/>
    </source>
</evidence>